<sequence length="398" mass="44474">TQRTVQKRSDGLDAPQPDRTGPFLQSNPFELHVDAGIDGLDDIHHEDALDVPMNLDGDASNRADVIIDGEQVDGMAPHIEEEGLDDDNGDGGDDEEEPAAEEPDPHHDDRPASPSPPSSSNSVPLEAVRSWGEDLPGEDDDVPLVFPSEMPNVTINYDDLPQAKIPKLKLSQDMIKCIRNANLEDDIKDKEVLRRLRKPQEDPPAMDDTMKFSIRMFNAQAGGSIDQYNRVRNVLATHPTTPVTVHSHHVVKKAIEEQTNIPMIRTDMCPKTCHAFAGPFEGLNACAKCQSPRYDPLKPGKKQPLKQFYTFPLGPMLQALVRTSEGAKRMRYRWELTQELLQKLESGGGVVQEFEDFFHGSDYLNMVIDEEIPITEDDIFVQLSIDGAQLYRDKESDC</sequence>
<evidence type="ECO:0000313" key="1">
    <source>
        <dbReference type="EMBL" id="TFK59284.1"/>
    </source>
</evidence>
<dbReference type="EMBL" id="ML209028">
    <property type="protein sequence ID" value="TFK59284.1"/>
    <property type="molecule type" value="Genomic_DNA"/>
</dbReference>
<feature type="non-terminal residue" evidence="1">
    <location>
        <position position="1"/>
    </location>
</feature>
<gene>
    <name evidence="1" type="ORF">BDN72DRAFT_851356</name>
</gene>
<dbReference type="Proteomes" id="UP000308600">
    <property type="component" value="Unassembled WGS sequence"/>
</dbReference>
<reference evidence="1 2" key="1">
    <citation type="journal article" date="2019" name="Nat. Ecol. Evol.">
        <title>Megaphylogeny resolves global patterns of mushroom evolution.</title>
        <authorList>
            <person name="Varga T."/>
            <person name="Krizsan K."/>
            <person name="Foldi C."/>
            <person name="Dima B."/>
            <person name="Sanchez-Garcia M."/>
            <person name="Sanchez-Ramirez S."/>
            <person name="Szollosi G.J."/>
            <person name="Szarkandi J.G."/>
            <person name="Papp V."/>
            <person name="Albert L."/>
            <person name="Andreopoulos W."/>
            <person name="Angelini C."/>
            <person name="Antonin V."/>
            <person name="Barry K.W."/>
            <person name="Bougher N.L."/>
            <person name="Buchanan P."/>
            <person name="Buyck B."/>
            <person name="Bense V."/>
            <person name="Catcheside P."/>
            <person name="Chovatia M."/>
            <person name="Cooper J."/>
            <person name="Damon W."/>
            <person name="Desjardin D."/>
            <person name="Finy P."/>
            <person name="Geml J."/>
            <person name="Haridas S."/>
            <person name="Hughes K."/>
            <person name="Justo A."/>
            <person name="Karasinski D."/>
            <person name="Kautmanova I."/>
            <person name="Kiss B."/>
            <person name="Kocsube S."/>
            <person name="Kotiranta H."/>
            <person name="LaButti K.M."/>
            <person name="Lechner B.E."/>
            <person name="Liimatainen K."/>
            <person name="Lipzen A."/>
            <person name="Lukacs Z."/>
            <person name="Mihaltcheva S."/>
            <person name="Morgado L.N."/>
            <person name="Niskanen T."/>
            <person name="Noordeloos M.E."/>
            <person name="Ohm R.A."/>
            <person name="Ortiz-Santana B."/>
            <person name="Ovrebo C."/>
            <person name="Racz N."/>
            <person name="Riley R."/>
            <person name="Savchenko A."/>
            <person name="Shiryaev A."/>
            <person name="Soop K."/>
            <person name="Spirin V."/>
            <person name="Szebenyi C."/>
            <person name="Tomsovsky M."/>
            <person name="Tulloss R.E."/>
            <person name="Uehling J."/>
            <person name="Grigoriev I.V."/>
            <person name="Vagvolgyi C."/>
            <person name="Papp T."/>
            <person name="Martin F.M."/>
            <person name="Miettinen O."/>
            <person name="Hibbett D.S."/>
            <person name="Nagy L.G."/>
        </authorList>
    </citation>
    <scope>NUCLEOTIDE SEQUENCE [LARGE SCALE GENOMIC DNA]</scope>
    <source>
        <strain evidence="1 2">NL-1719</strain>
    </source>
</reference>
<proteinExistence type="predicted"/>
<name>A0ACD3A1V3_9AGAR</name>
<accession>A0ACD3A1V3</accession>
<evidence type="ECO:0000313" key="2">
    <source>
        <dbReference type="Proteomes" id="UP000308600"/>
    </source>
</evidence>
<protein>
    <submittedName>
        <fullName evidence="1">Uncharacterized protein</fullName>
    </submittedName>
</protein>
<organism evidence="1 2">
    <name type="scientific">Pluteus cervinus</name>
    <dbReference type="NCBI Taxonomy" id="181527"/>
    <lineage>
        <taxon>Eukaryota</taxon>
        <taxon>Fungi</taxon>
        <taxon>Dikarya</taxon>
        <taxon>Basidiomycota</taxon>
        <taxon>Agaricomycotina</taxon>
        <taxon>Agaricomycetes</taxon>
        <taxon>Agaricomycetidae</taxon>
        <taxon>Agaricales</taxon>
        <taxon>Pluteineae</taxon>
        <taxon>Pluteaceae</taxon>
        <taxon>Pluteus</taxon>
    </lineage>
</organism>
<feature type="non-terminal residue" evidence="1">
    <location>
        <position position="398"/>
    </location>
</feature>
<keyword evidence="2" id="KW-1185">Reference proteome</keyword>